<dbReference type="SMART" id="SM00871">
    <property type="entry name" value="AraC_E_bind"/>
    <property type="match status" value="1"/>
</dbReference>
<reference evidence="6" key="2">
    <citation type="submission" date="2019-08" db="EMBL/GenBank/DDBJ databases">
        <authorList>
            <person name="Im W.-T."/>
        </authorList>
    </citation>
    <scope>NUCLEOTIDE SEQUENCE</scope>
    <source>
        <strain evidence="6">NF 2-5-3</strain>
    </source>
</reference>
<dbReference type="PROSITE" id="PS00041">
    <property type="entry name" value="HTH_ARAC_FAMILY_1"/>
    <property type="match status" value="1"/>
</dbReference>
<evidence type="ECO:0000256" key="1">
    <source>
        <dbReference type="ARBA" id="ARBA00023015"/>
    </source>
</evidence>
<dbReference type="InterPro" id="IPR011256">
    <property type="entry name" value="Reg_factor_effector_dom_sf"/>
</dbReference>
<dbReference type="Gene3D" id="1.10.10.60">
    <property type="entry name" value="Homeodomain-like"/>
    <property type="match status" value="2"/>
</dbReference>
<evidence type="ECO:0000313" key="8">
    <source>
        <dbReference type="Proteomes" id="UP001481677"/>
    </source>
</evidence>
<feature type="domain" description="HTH araC/xylS-type" evidence="4">
    <location>
        <begin position="9"/>
        <end position="107"/>
    </location>
</feature>
<dbReference type="SMART" id="SM00342">
    <property type="entry name" value="HTH_ARAC"/>
    <property type="match status" value="1"/>
</dbReference>
<reference evidence="6 7" key="1">
    <citation type="journal article" date="2018" name="Int. J. Syst. Evol. Microbiol.">
        <title>Paraburkholderia azotifigens sp. nov., a nitrogen-fixing bacterium isolated from paddy soil.</title>
        <authorList>
            <person name="Choi G.M."/>
            <person name="Im W.T."/>
        </authorList>
    </citation>
    <scope>NUCLEOTIDE SEQUENCE [LARGE SCALE GENOMIC DNA]</scope>
    <source>
        <strain evidence="6 7">NF 2-5-3</strain>
    </source>
</reference>
<gene>
    <name evidence="6" type="ORF">FRZ40_22480</name>
    <name evidence="5" type="ORF">V4C56_05945</name>
</gene>
<dbReference type="Proteomes" id="UP001481677">
    <property type="component" value="Unassembled WGS sequence"/>
</dbReference>
<keyword evidence="1" id="KW-0805">Transcription regulation</keyword>
<dbReference type="InterPro" id="IPR018060">
    <property type="entry name" value="HTH_AraC"/>
</dbReference>
<dbReference type="InterPro" id="IPR050959">
    <property type="entry name" value="MarA-like"/>
</dbReference>
<dbReference type="PROSITE" id="PS01124">
    <property type="entry name" value="HTH_ARAC_FAMILY_2"/>
    <property type="match status" value="1"/>
</dbReference>
<dbReference type="PANTHER" id="PTHR47504:SF5">
    <property type="entry name" value="RIGHT ORIGIN-BINDING PROTEIN"/>
    <property type="match status" value="1"/>
</dbReference>
<sequence length="281" mass="31249">MNPVGNPAGKALWFIESYFHRELSLDDIASCGCVSRFHLSRAFEAATGYAVMRYVRARRLTEAARRLARGAPDILAVAVDAGYGSHEAFTRAFREQFGLTPEALRARGHLDNIALVEPVKLDESLLAHLEPPRFVDGKPLLVAGSSERYHCESSSGIPAQWQRFNAIFGKVPGQIGNVAYGVCYNADDSGNFDYLCGVEVSDFSGLPDELSRVRIGAQRYAVFTHREHISTIRRTWNTIWNRWLSESGHAPADAPNFERYSEQFNPVTGMGGVEIWLPLKS</sequence>
<proteinExistence type="predicted"/>
<keyword evidence="2" id="KW-0238">DNA-binding</keyword>
<comment type="caution">
    <text evidence="6">The sequence shown here is derived from an EMBL/GenBank/DDBJ whole genome shotgun (WGS) entry which is preliminary data.</text>
</comment>
<reference evidence="5 8" key="3">
    <citation type="submission" date="2024-01" db="EMBL/GenBank/DDBJ databases">
        <title>The diversity of rhizobia nodulating Mimosa spp. in eleven states of Brazil covering several biomes is determined by host plant, location, and edaphic factors.</title>
        <authorList>
            <person name="Rouws L."/>
            <person name="Barauna A."/>
            <person name="Beukes C."/>
            <person name="De Faria S.M."/>
            <person name="Gross E."/>
            <person name="Dos Reis Junior F.B."/>
            <person name="Simon M."/>
            <person name="Maluk M."/>
            <person name="Odee D.W."/>
            <person name="Kenicer G."/>
            <person name="Young J.P.W."/>
            <person name="Reis V.M."/>
            <person name="Zilli J."/>
            <person name="James E.K."/>
        </authorList>
    </citation>
    <scope>NUCLEOTIDE SEQUENCE [LARGE SCALE GENOMIC DNA]</scope>
    <source>
        <strain evidence="5 8">JPY530</strain>
    </source>
</reference>
<dbReference type="SUPFAM" id="SSF55136">
    <property type="entry name" value="Probable bacterial effector-binding domain"/>
    <property type="match status" value="1"/>
</dbReference>
<evidence type="ECO:0000256" key="2">
    <source>
        <dbReference type="ARBA" id="ARBA00023125"/>
    </source>
</evidence>
<dbReference type="AlphaFoldDB" id="A0A5C6VCR4"/>
<dbReference type="GO" id="GO:0003700">
    <property type="term" value="F:DNA-binding transcription factor activity"/>
    <property type="evidence" value="ECO:0007669"/>
    <property type="project" value="InterPro"/>
</dbReference>
<dbReference type="InterPro" id="IPR020449">
    <property type="entry name" value="Tscrpt_reg_AraC-type_HTH"/>
</dbReference>
<dbReference type="Pfam" id="PF06445">
    <property type="entry name" value="GyrI-like"/>
    <property type="match status" value="1"/>
</dbReference>
<dbReference type="InterPro" id="IPR018062">
    <property type="entry name" value="HTH_AraC-typ_CS"/>
</dbReference>
<dbReference type="RefSeq" id="WP_147235635.1">
    <property type="nucleotide sequence ID" value="NZ_JAZHFZ010000003.1"/>
</dbReference>
<dbReference type="EMBL" id="VOQS01000003">
    <property type="protein sequence ID" value="TXC83173.1"/>
    <property type="molecule type" value="Genomic_DNA"/>
</dbReference>
<evidence type="ECO:0000313" key="5">
    <source>
        <dbReference type="EMBL" id="MEM5339172.1"/>
    </source>
</evidence>
<dbReference type="SUPFAM" id="SSF46689">
    <property type="entry name" value="Homeodomain-like"/>
    <property type="match status" value="2"/>
</dbReference>
<keyword evidence="8" id="KW-1185">Reference proteome</keyword>
<organism evidence="6 7">
    <name type="scientific">Paraburkholderia azotifigens</name>
    <dbReference type="NCBI Taxonomy" id="2057004"/>
    <lineage>
        <taxon>Bacteria</taxon>
        <taxon>Pseudomonadati</taxon>
        <taxon>Pseudomonadota</taxon>
        <taxon>Betaproteobacteria</taxon>
        <taxon>Burkholderiales</taxon>
        <taxon>Burkholderiaceae</taxon>
        <taxon>Paraburkholderia</taxon>
    </lineage>
</organism>
<dbReference type="InterPro" id="IPR010499">
    <property type="entry name" value="AraC_E-bd"/>
</dbReference>
<dbReference type="InterPro" id="IPR029442">
    <property type="entry name" value="GyrI-like"/>
</dbReference>
<dbReference type="InterPro" id="IPR009057">
    <property type="entry name" value="Homeodomain-like_sf"/>
</dbReference>
<evidence type="ECO:0000313" key="7">
    <source>
        <dbReference type="Proteomes" id="UP000321776"/>
    </source>
</evidence>
<dbReference type="EMBL" id="JAZHGA010000003">
    <property type="protein sequence ID" value="MEM5339172.1"/>
    <property type="molecule type" value="Genomic_DNA"/>
</dbReference>
<evidence type="ECO:0000259" key="4">
    <source>
        <dbReference type="PROSITE" id="PS01124"/>
    </source>
</evidence>
<keyword evidence="3" id="KW-0804">Transcription</keyword>
<accession>A0A5C6VCR4</accession>
<dbReference type="Gene3D" id="3.20.80.10">
    <property type="entry name" value="Regulatory factor, effector binding domain"/>
    <property type="match status" value="1"/>
</dbReference>
<protein>
    <submittedName>
        <fullName evidence="6">AraC family transcriptional regulator</fullName>
    </submittedName>
</protein>
<dbReference type="GO" id="GO:0043565">
    <property type="term" value="F:sequence-specific DNA binding"/>
    <property type="evidence" value="ECO:0007669"/>
    <property type="project" value="InterPro"/>
</dbReference>
<evidence type="ECO:0000256" key="3">
    <source>
        <dbReference type="ARBA" id="ARBA00023163"/>
    </source>
</evidence>
<dbReference type="Proteomes" id="UP000321776">
    <property type="component" value="Unassembled WGS sequence"/>
</dbReference>
<dbReference type="PANTHER" id="PTHR47504">
    <property type="entry name" value="RIGHT ORIGIN-BINDING PROTEIN"/>
    <property type="match status" value="1"/>
</dbReference>
<dbReference type="PRINTS" id="PR00032">
    <property type="entry name" value="HTHARAC"/>
</dbReference>
<evidence type="ECO:0000313" key="6">
    <source>
        <dbReference type="EMBL" id="TXC83173.1"/>
    </source>
</evidence>
<dbReference type="Pfam" id="PF12833">
    <property type="entry name" value="HTH_18"/>
    <property type="match status" value="1"/>
</dbReference>
<name>A0A5C6VCR4_9BURK</name>